<organism evidence="3 4">
    <name type="scientific">Allomeiothermus silvanus (strain ATCC 700542 / DSM 9946 / NBRC 106475 / NCIMB 13440 / VI-R2)</name>
    <name type="common">Thermus silvanus</name>
    <dbReference type="NCBI Taxonomy" id="526227"/>
    <lineage>
        <taxon>Bacteria</taxon>
        <taxon>Thermotogati</taxon>
        <taxon>Deinococcota</taxon>
        <taxon>Deinococci</taxon>
        <taxon>Thermales</taxon>
        <taxon>Thermaceae</taxon>
        <taxon>Allomeiothermus</taxon>
    </lineage>
</organism>
<dbReference type="PANTHER" id="PTHR30404:SF0">
    <property type="entry name" value="N-ACETYLMURAMOYL-L-ALANINE AMIDASE AMIC"/>
    <property type="match status" value="1"/>
</dbReference>
<gene>
    <name evidence="3" type="ordered locus">Mesil_1218</name>
</gene>
<dbReference type="GO" id="GO:0030288">
    <property type="term" value="C:outer membrane-bounded periplasmic space"/>
    <property type="evidence" value="ECO:0007669"/>
    <property type="project" value="TreeGrafter"/>
</dbReference>
<dbReference type="EMBL" id="CP002042">
    <property type="protein sequence ID" value="ADH63115.1"/>
    <property type="molecule type" value="Genomic_DNA"/>
</dbReference>
<keyword evidence="4" id="KW-1185">Reference proteome</keyword>
<dbReference type="AlphaFoldDB" id="D7BDW4"/>
<dbReference type="KEGG" id="msv:Mesil_1218"/>
<dbReference type="STRING" id="526227.Mesil_1218"/>
<evidence type="ECO:0000313" key="3">
    <source>
        <dbReference type="EMBL" id="ADH63115.1"/>
    </source>
</evidence>
<dbReference type="Gene3D" id="3.40.630.40">
    <property type="entry name" value="Zn-dependent exopeptidases"/>
    <property type="match status" value="1"/>
</dbReference>
<dbReference type="PANTHER" id="PTHR30404">
    <property type="entry name" value="N-ACETYLMURAMOYL-L-ALANINE AMIDASE"/>
    <property type="match status" value="1"/>
</dbReference>
<keyword evidence="1 3" id="KW-0378">Hydrolase</keyword>
<dbReference type="RefSeq" id="WP_013157690.1">
    <property type="nucleotide sequence ID" value="NC_014212.1"/>
</dbReference>
<sequence length="179" mass="19151">MRIVLDPGHGNFPGPGYDPGVVGPPPLRRHEAAAALEQALSCRMLLEQAGHDVYLTRNGQGISGKPDLAWRVRFAANLRADLFVSIHFNMIGGGGLVYHAPGAASERFARGLARRAGLSRVWPSSDSRFGGLYIDAFPDARPAVLWEVDGIERAPLPGALGRGARLRLAAVLVQAVKDL</sequence>
<dbReference type="GO" id="GO:0009253">
    <property type="term" value="P:peptidoglycan catabolic process"/>
    <property type="evidence" value="ECO:0007669"/>
    <property type="project" value="InterPro"/>
</dbReference>
<evidence type="ECO:0000313" key="4">
    <source>
        <dbReference type="Proteomes" id="UP000001916"/>
    </source>
</evidence>
<evidence type="ECO:0000256" key="1">
    <source>
        <dbReference type="ARBA" id="ARBA00022801"/>
    </source>
</evidence>
<accession>D7BDW4</accession>
<reference evidence="3 4" key="1">
    <citation type="journal article" date="2010" name="Stand. Genomic Sci.">
        <title>Complete genome sequence of Meiothermus silvanus type strain (VI-R2).</title>
        <authorList>
            <person name="Sikorski J."/>
            <person name="Tindall B.J."/>
            <person name="Lowry S."/>
            <person name="Lucas S."/>
            <person name="Nolan M."/>
            <person name="Copeland A."/>
            <person name="Glavina Del Rio T."/>
            <person name="Tice H."/>
            <person name="Cheng J.F."/>
            <person name="Han C."/>
            <person name="Pitluck S."/>
            <person name="Liolios K."/>
            <person name="Ivanova N."/>
            <person name="Mavromatis K."/>
            <person name="Mikhailova N."/>
            <person name="Pati A."/>
            <person name="Goodwin L."/>
            <person name="Chen A."/>
            <person name="Palaniappan K."/>
            <person name="Land M."/>
            <person name="Hauser L."/>
            <person name="Chang Y.J."/>
            <person name="Jeffries C.D."/>
            <person name="Rohde M."/>
            <person name="Goker M."/>
            <person name="Woyke T."/>
            <person name="Bristow J."/>
            <person name="Eisen J.A."/>
            <person name="Markowitz V."/>
            <person name="Hugenholtz P."/>
            <person name="Kyrpides N.C."/>
            <person name="Klenk H.P."/>
            <person name="Lapidus A."/>
        </authorList>
    </citation>
    <scope>NUCLEOTIDE SEQUENCE [LARGE SCALE GENOMIC DNA]</scope>
    <source>
        <strain evidence="4">ATCC 700542 / DSM 9946 / VI-R2</strain>
    </source>
</reference>
<evidence type="ECO:0000259" key="2">
    <source>
        <dbReference type="Pfam" id="PF01520"/>
    </source>
</evidence>
<dbReference type="InterPro" id="IPR050695">
    <property type="entry name" value="N-acetylmuramoyl_amidase_3"/>
</dbReference>
<proteinExistence type="predicted"/>
<dbReference type="eggNOG" id="COG0860">
    <property type="taxonomic scope" value="Bacteria"/>
</dbReference>
<dbReference type="HOGENOM" id="CLU_1501796_0_0_0"/>
<dbReference type="Pfam" id="PF01520">
    <property type="entry name" value="Amidase_3"/>
    <property type="match status" value="1"/>
</dbReference>
<dbReference type="SUPFAM" id="SSF53187">
    <property type="entry name" value="Zn-dependent exopeptidases"/>
    <property type="match status" value="1"/>
</dbReference>
<dbReference type="CDD" id="cd02696">
    <property type="entry name" value="MurNAc-LAA"/>
    <property type="match status" value="1"/>
</dbReference>
<name>D7BDW4_ALLS1</name>
<protein>
    <submittedName>
        <fullName evidence="3">Cell wall hydrolase/autolysin</fullName>
    </submittedName>
</protein>
<feature type="domain" description="MurNAc-LAA" evidence="2">
    <location>
        <begin position="3"/>
        <end position="110"/>
    </location>
</feature>
<dbReference type="GO" id="GO:0008745">
    <property type="term" value="F:N-acetylmuramoyl-L-alanine amidase activity"/>
    <property type="evidence" value="ECO:0007669"/>
    <property type="project" value="InterPro"/>
</dbReference>
<dbReference type="InterPro" id="IPR002508">
    <property type="entry name" value="MurNAc-LAA_cat"/>
</dbReference>
<dbReference type="Proteomes" id="UP000001916">
    <property type="component" value="Chromosome"/>
</dbReference>
<dbReference type="OrthoDB" id="25004at2"/>